<feature type="domain" description="Glycosyltransferase subfamily 4-like N-terminal" evidence="2">
    <location>
        <begin position="69"/>
        <end position="199"/>
    </location>
</feature>
<evidence type="ECO:0000259" key="2">
    <source>
        <dbReference type="Pfam" id="PF13439"/>
    </source>
</evidence>
<dbReference type="RefSeq" id="WP_394472645.1">
    <property type="nucleotide sequence ID" value="NZ_JBIGHY010000010.1"/>
</dbReference>
<dbReference type="EC" id="2.4.-.-" evidence="3"/>
<gene>
    <name evidence="3" type="ORF">ACG02S_22025</name>
</gene>
<dbReference type="Proteomes" id="UP001606300">
    <property type="component" value="Unassembled WGS sequence"/>
</dbReference>
<protein>
    <submittedName>
        <fullName evidence="3">Glycosyltransferase</fullName>
        <ecNumber evidence="3">2.4.-.-</ecNumber>
    </submittedName>
</protein>
<dbReference type="Pfam" id="PF00534">
    <property type="entry name" value="Glycos_transf_1"/>
    <property type="match status" value="1"/>
</dbReference>
<organism evidence="3 4">
    <name type="scientific">Pelomonas dachongensis</name>
    <dbReference type="NCBI Taxonomy" id="3299029"/>
    <lineage>
        <taxon>Bacteria</taxon>
        <taxon>Pseudomonadati</taxon>
        <taxon>Pseudomonadota</taxon>
        <taxon>Betaproteobacteria</taxon>
        <taxon>Burkholderiales</taxon>
        <taxon>Sphaerotilaceae</taxon>
        <taxon>Roseateles</taxon>
    </lineage>
</organism>
<accession>A0ABW7ESU0</accession>
<dbReference type="PANTHER" id="PTHR45947">
    <property type="entry name" value="SULFOQUINOVOSYL TRANSFERASE SQD2"/>
    <property type="match status" value="1"/>
</dbReference>
<evidence type="ECO:0000313" key="3">
    <source>
        <dbReference type="EMBL" id="MFG6416579.1"/>
    </source>
</evidence>
<dbReference type="Gene3D" id="3.40.50.2000">
    <property type="entry name" value="Glycogen Phosphorylase B"/>
    <property type="match status" value="2"/>
</dbReference>
<name>A0ABW7ESU0_9BURK</name>
<dbReference type="GO" id="GO:0016757">
    <property type="term" value="F:glycosyltransferase activity"/>
    <property type="evidence" value="ECO:0007669"/>
    <property type="project" value="UniProtKB-KW"/>
</dbReference>
<dbReference type="PANTHER" id="PTHR45947:SF15">
    <property type="entry name" value="TEICHURONIC ACID BIOSYNTHESIS GLYCOSYLTRANSFERASE TUAC-RELATED"/>
    <property type="match status" value="1"/>
</dbReference>
<dbReference type="EMBL" id="JBIGHY010000010">
    <property type="protein sequence ID" value="MFG6416579.1"/>
    <property type="molecule type" value="Genomic_DNA"/>
</dbReference>
<sequence>MRVLTFSSLYPSAARPQHGLFVAARLRELRRRQPDVEAHVVAPVPWFPFKAAAFGDYAAWARTPLREEWQGQRADHPRYLMLPKLGMHRQPDAMARAAARWIARHGLQFDLIDAHYFYPDGVAAAALSRQLGKPLLITARGSDLNLIGQDERARARMLDACDQASACIGVSTALVEVLRGWGVPERKLHVIRNGVDLDRFAPRDRVAARQGLGLDVPGPMLLSVGNLLELKGHALLVEAVHLLREDWPMLQLYIAGEGAERERLQAQIARLDLGRRVTLLGAVPNAALPDWYNAADLFLLPSSREGLPNALLEALACGTPALASAVGGIPEVLGDAPGAGELLAERSAQAIADALRRWLPREADRDAVRLTAMAYSWDSSIAELHALMQQVVRGRREAGHA</sequence>
<keyword evidence="4" id="KW-1185">Reference proteome</keyword>
<keyword evidence="3" id="KW-0808">Transferase</keyword>
<dbReference type="InterPro" id="IPR001296">
    <property type="entry name" value="Glyco_trans_1"/>
</dbReference>
<evidence type="ECO:0000313" key="4">
    <source>
        <dbReference type="Proteomes" id="UP001606300"/>
    </source>
</evidence>
<dbReference type="InterPro" id="IPR028098">
    <property type="entry name" value="Glyco_trans_4-like_N"/>
</dbReference>
<reference evidence="3 4" key="1">
    <citation type="submission" date="2024-09" db="EMBL/GenBank/DDBJ databases">
        <title>Novel species of the genus Pelomonas and Roseateles isolated from streams.</title>
        <authorList>
            <person name="Lu H."/>
        </authorList>
    </citation>
    <scope>NUCLEOTIDE SEQUENCE [LARGE SCALE GENOMIC DNA]</scope>
    <source>
        <strain evidence="3 4">DC23W</strain>
    </source>
</reference>
<evidence type="ECO:0000259" key="1">
    <source>
        <dbReference type="Pfam" id="PF00534"/>
    </source>
</evidence>
<keyword evidence="3" id="KW-0328">Glycosyltransferase</keyword>
<proteinExistence type="predicted"/>
<dbReference type="Pfam" id="PF13439">
    <property type="entry name" value="Glyco_transf_4"/>
    <property type="match status" value="1"/>
</dbReference>
<comment type="caution">
    <text evidence="3">The sequence shown here is derived from an EMBL/GenBank/DDBJ whole genome shotgun (WGS) entry which is preliminary data.</text>
</comment>
<dbReference type="InterPro" id="IPR050194">
    <property type="entry name" value="Glycosyltransferase_grp1"/>
</dbReference>
<dbReference type="SUPFAM" id="SSF53756">
    <property type="entry name" value="UDP-Glycosyltransferase/glycogen phosphorylase"/>
    <property type="match status" value="1"/>
</dbReference>
<feature type="domain" description="Glycosyl transferase family 1" evidence="1">
    <location>
        <begin position="208"/>
        <end position="366"/>
    </location>
</feature>